<evidence type="ECO:0000313" key="2">
    <source>
        <dbReference type="Proteomes" id="UP000789901"/>
    </source>
</evidence>
<dbReference type="SUPFAM" id="SSF54695">
    <property type="entry name" value="POZ domain"/>
    <property type="match status" value="1"/>
</dbReference>
<dbReference type="EMBL" id="CAJVQB010006205">
    <property type="protein sequence ID" value="CAG8679461.1"/>
    <property type="molecule type" value="Genomic_DNA"/>
</dbReference>
<evidence type="ECO:0000313" key="1">
    <source>
        <dbReference type="EMBL" id="CAG8679461.1"/>
    </source>
</evidence>
<reference evidence="1 2" key="1">
    <citation type="submission" date="2021-06" db="EMBL/GenBank/DDBJ databases">
        <authorList>
            <person name="Kallberg Y."/>
            <person name="Tangrot J."/>
            <person name="Rosling A."/>
        </authorList>
    </citation>
    <scope>NUCLEOTIDE SEQUENCE [LARGE SCALE GENOMIC DNA]</scope>
    <source>
        <strain evidence="1 2">120-4 pot B 10/14</strain>
    </source>
</reference>
<accession>A0ABN7UVW8</accession>
<protein>
    <submittedName>
        <fullName evidence="1">3242_t:CDS:1</fullName>
    </submittedName>
</protein>
<dbReference type="CDD" id="cd18186">
    <property type="entry name" value="BTB_POZ_ZBTB_KLHL-like"/>
    <property type="match status" value="1"/>
</dbReference>
<proteinExistence type="predicted"/>
<sequence length="221" mass="25514">MQNATGLENGIILFNKPNFSPLVFEVLLKYFYTGVISVENNEINLVDIAIASDEIQLIDVYNQLEERLLKNELAWKPKDIIAVFCCLDYELTQYFLDPNFRPSFNILPFRGSPFESKIINAKDAGFIATFPILSRVSSKNEAIICCRNNGPCFGLHVLHITSSSFLNNIVCKSRKHSYEKKIISRETIEIEENEIFQIIDERFSKNTCINKCFKGIFQFMW</sequence>
<comment type="caution">
    <text evidence="1">The sequence shown here is derived from an EMBL/GenBank/DDBJ whole genome shotgun (WGS) entry which is preliminary data.</text>
</comment>
<name>A0ABN7UVW8_GIGMA</name>
<dbReference type="Gene3D" id="3.30.710.10">
    <property type="entry name" value="Potassium Channel Kv1.1, Chain A"/>
    <property type="match status" value="1"/>
</dbReference>
<dbReference type="InterPro" id="IPR011333">
    <property type="entry name" value="SKP1/BTB/POZ_sf"/>
</dbReference>
<dbReference type="Proteomes" id="UP000789901">
    <property type="component" value="Unassembled WGS sequence"/>
</dbReference>
<organism evidence="1 2">
    <name type="scientific">Gigaspora margarita</name>
    <dbReference type="NCBI Taxonomy" id="4874"/>
    <lineage>
        <taxon>Eukaryota</taxon>
        <taxon>Fungi</taxon>
        <taxon>Fungi incertae sedis</taxon>
        <taxon>Mucoromycota</taxon>
        <taxon>Glomeromycotina</taxon>
        <taxon>Glomeromycetes</taxon>
        <taxon>Diversisporales</taxon>
        <taxon>Gigasporaceae</taxon>
        <taxon>Gigaspora</taxon>
    </lineage>
</organism>
<gene>
    <name evidence="1" type="ORF">GMARGA_LOCUS10872</name>
</gene>
<feature type="non-terminal residue" evidence="1">
    <location>
        <position position="221"/>
    </location>
</feature>
<keyword evidence="2" id="KW-1185">Reference proteome</keyword>